<evidence type="ECO:0000256" key="2">
    <source>
        <dbReference type="SAM" id="Phobius"/>
    </source>
</evidence>
<evidence type="ECO:0000256" key="1">
    <source>
        <dbReference type="SAM" id="MobiDB-lite"/>
    </source>
</evidence>
<evidence type="ECO:0000313" key="4">
    <source>
        <dbReference type="Proteomes" id="UP000316726"/>
    </source>
</evidence>
<dbReference type="AlphaFoldDB" id="A0A5B8ML59"/>
<dbReference type="Gene3D" id="2.40.128.20">
    <property type="match status" value="1"/>
</dbReference>
<keyword evidence="2" id="KW-0812">Transmembrane</keyword>
<proteinExistence type="predicted"/>
<reference evidence="3 4" key="1">
    <citation type="submission" date="2018-07" db="EMBL/GenBank/DDBJ databases">
        <title>The complete nuclear genome of the prasinophyte Chloropicon primus (CCMP1205).</title>
        <authorList>
            <person name="Pombert J.-F."/>
            <person name="Otis C."/>
            <person name="Turmel M."/>
            <person name="Lemieux C."/>
        </authorList>
    </citation>
    <scope>NUCLEOTIDE SEQUENCE [LARGE SCALE GENOMIC DNA]</scope>
    <source>
        <strain evidence="3 4">CCMP1205</strain>
    </source>
</reference>
<feature type="transmembrane region" description="Helical" evidence="2">
    <location>
        <begin position="97"/>
        <end position="117"/>
    </location>
</feature>
<organism evidence="3 4">
    <name type="scientific">Chloropicon primus</name>
    <dbReference type="NCBI Taxonomy" id="1764295"/>
    <lineage>
        <taxon>Eukaryota</taxon>
        <taxon>Viridiplantae</taxon>
        <taxon>Chlorophyta</taxon>
        <taxon>Chloropicophyceae</taxon>
        <taxon>Chloropicales</taxon>
        <taxon>Chloropicaceae</taxon>
        <taxon>Chloropicon</taxon>
    </lineage>
</organism>
<feature type="transmembrane region" description="Helical" evidence="2">
    <location>
        <begin position="123"/>
        <end position="142"/>
    </location>
</feature>
<keyword evidence="2" id="KW-0472">Membrane</keyword>
<gene>
    <name evidence="3" type="ORF">A3770_03p26300</name>
</gene>
<dbReference type="EMBL" id="CP031036">
    <property type="protein sequence ID" value="QDZ20112.1"/>
    <property type="molecule type" value="Genomic_DNA"/>
</dbReference>
<dbReference type="Proteomes" id="UP000316726">
    <property type="component" value="Chromosome 3"/>
</dbReference>
<feature type="region of interest" description="Disordered" evidence="1">
    <location>
        <begin position="19"/>
        <end position="42"/>
    </location>
</feature>
<dbReference type="SUPFAM" id="SSF50814">
    <property type="entry name" value="Lipocalins"/>
    <property type="match status" value="1"/>
</dbReference>
<feature type="region of interest" description="Disordered" evidence="1">
    <location>
        <begin position="156"/>
        <end position="205"/>
    </location>
</feature>
<dbReference type="InterPro" id="IPR012674">
    <property type="entry name" value="Calycin"/>
</dbReference>
<protein>
    <submittedName>
        <fullName evidence="3">Uncharacterized protein</fullName>
    </submittedName>
</protein>
<sequence>MGSGLSCMPCVPSRRADAASKVDQWESSSPRTKVTKDGAEISGGGVEVSTRGWDGVAVSVKGADMAPIDGSVPKADGTRGPGGDLSLEGILQNRQTMMLAIVSSVIFGVVVGLGAMSGSLKSVVSLLALAAFFVAHFLCSALSQMTTRERTELAARLQGTEAGVTGRERGGPSAPRRRVKSGAAGATRSPVSRAPAAEPPGSAAVSARRGEAAAALSGSWEVSEAVGIDDLMRDLGISRFIRPFAVRQYTRDAMIIERQGKEAVAFTDFRNRRRGGTDVFEENVPVHSTDPFGTKVEDVSSWEGPHLVITTTGYKSVLRTRFWLESDDDVLMSVTTTSNEVVMTRKWKRIDESY</sequence>
<evidence type="ECO:0000313" key="3">
    <source>
        <dbReference type="EMBL" id="QDZ20112.1"/>
    </source>
</evidence>
<accession>A0A5B8ML59</accession>
<name>A0A5B8ML59_9CHLO</name>
<keyword evidence="2" id="KW-1133">Transmembrane helix</keyword>
<keyword evidence="4" id="KW-1185">Reference proteome</keyword>